<proteinExistence type="predicted"/>
<dbReference type="RefSeq" id="WP_405386167.1">
    <property type="nucleotide sequence ID" value="NZ_JBJGEB010000006.1"/>
</dbReference>
<keyword evidence="1" id="KW-0812">Transmembrane</keyword>
<evidence type="ECO:0000313" key="3">
    <source>
        <dbReference type="Proteomes" id="UP001621964"/>
    </source>
</evidence>
<accession>A0ABW8Q5A0</accession>
<keyword evidence="1" id="KW-0472">Membrane</keyword>
<feature type="transmembrane region" description="Helical" evidence="1">
    <location>
        <begin position="12"/>
        <end position="36"/>
    </location>
</feature>
<sequence length="48" mass="4929">MKTLNQYELEKVSGGIGPMAVIGGIAAIAGAADVIWSFGKGFVRGMTD</sequence>
<keyword evidence="3" id="KW-1185">Reference proteome</keyword>
<comment type="caution">
    <text evidence="2">The sequence shown here is derived from an EMBL/GenBank/DDBJ whole genome shotgun (WGS) entry which is preliminary data.</text>
</comment>
<dbReference type="EMBL" id="JBJGEB010000006">
    <property type="protein sequence ID" value="MFK7642278.1"/>
    <property type="molecule type" value="Genomic_DNA"/>
</dbReference>
<keyword evidence="1" id="KW-1133">Transmembrane helix</keyword>
<name>A0ABW8Q5A0_9NEIS</name>
<evidence type="ECO:0000313" key="2">
    <source>
        <dbReference type="EMBL" id="MFK7642278.1"/>
    </source>
</evidence>
<organism evidence="2 3">
    <name type="scientific">Neisseria oralis</name>
    <dbReference type="NCBI Taxonomy" id="1107316"/>
    <lineage>
        <taxon>Bacteria</taxon>
        <taxon>Pseudomonadati</taxon>
        <taxon>Pseudomonadota</taxon>
        <taxon>Betaproteobacteria</taxon>
        <taxon>Neisseriales</taxon>
        <taxon>Neisseriaceae</taxon>
        <taxon>Neisseria</taxon>
    </lineage>
</organism>
<protein>
    <submittedName>
        <fullName evidence="2">Class IIb bacteriocin, lactobin A/cerein 7B family</fullName>
    </submittedName>
</protein>
<dbReference type="InterPro" id="IPR023991">
    <property type="entry name" value="Bacteriocin_IIb_lactobn/cerein"/>
</dbReference>
<evidence type="ECO:0000256" key="1">
    <source>
        <dbReference type="SAM" id="Phobius"/>
    </source>
</evidence>
<gene>
    <name evidence="2" type="ORF">ACI43T_07165</name>
</gene>
<dbReference type="NCBIfam" id="TIGR03949">
    <property type="entry name" value="bact_IIb_cerein"/>
    <property type="match status" value="1"/>
</dbReference>
<dbReference type="Proteomes" id="UP001621964">
    <property type="component" value="Unassembled WGS sequence"/>
</dbReference>
<reference evidence="2 3" key="1">
    <citation type="submission" date="2024-11" db="EMBL/GenBank/DDBJ databases">
        <authorList>
            <person name="Mikucki A.G."/>
            <person name="Kahler C.M."/>
        </authorList>
    </citation>
    <scope>NUCLEOTIDE SEQUENCE [LARGE SCALE GENOMIC DNA]</scope>
    <source>
        <strain evidence="2 3">EXNM717</strain>
    </source>
</reference>